<feature type="transmembrane region" description="Helical" evidence="2">
    <location>
        <begin position="44"/>
        <end position="66"/>
    </location>
</feature>
<evidence type="ECO:0000256" key="2">
    <source>
        <dbReference type="SAM" id="Phobius"/>
    </source>
</evidence>
<sequence>MRAARTDRTTGSARAAAPAPGAGASPAARTAASRTAWLRGVHPMLWTAFAALATGAVLCVIGWYGVSGERFAERQLPYLASCTVPGAALIVAGAVLLAHGRGALATSRVEELYALLVTAEGQDPAAAGAERVPAPVATGDELRALPGGTLWHRADCPLVAGKPGATTVDPAAPADGGLTPCPVCAPPGPAADEPPEA</sequence>
<feature type="transmembrane region" description="Helical" evidence="2">
    <location>
        <begin position="78"/>
        <end position="98"/>
    </location>
</feature>
<dbReference type="EMBL" id="BNBT01000194">
    <property type="protein sequence ID" value="GHE94166.1"/>
    <property type="molecule type" value="Genomic_DNA"/>
</dbReference>
<name>A0A919DYL9_9ACTN</name>
<feature type="region of interest" description="Disordered" evidence="1">
    <location>
        <begin position="167"/>
        <end position="197"/>
    </location>
</feature>
<feature type="region of interest" description="Disordered" evidence="1">
    <location>
        <begin position="1"/>
        <end position="27"/>
    </location>
</feature>
<dbReference type="Proteomes" id="UP000608024">
    <property type="component" value="Unassembled WGS sequence"/>
</dbReference>
<keyword evidence="2" id="KW-1133">Transmembrane helix</keyword>
<keyword evidence="2" id="KW-0812">Transmembrane</keyword>
<proteinExistence type="predicted"/>
<organism evidence="3 4">
    <name type="scientific">Streptomyces longispororuber</name>
    <dbReference type="NCBI Taxonomy" id="68230"/>
    <lineage>
        <taxon>Bacteria</taxon>
        <taxon>Bacillati</taxon>
        <taxon>Actinomycetota</taxon>
        <taxon>Actinomycetes</taxon>
        <taxon>Kitasatosporales</taxon>
        <taxon>Streptomycetaceae</taxon>
        <taxon>Streptomyces</taxon>
    </lineage>
</organism>
<keyword evidence="2" id="KW-0472">Membrane</keyword>
<dbReference type="AlphaFoldDB" id="A0A919DYL9"/>
<comment type="caution">
    <text evidence="3">The sequence shown here is derived from an EMBL/GenBank/DDBJ whole genome shotgun (WGS) entry which is preliminary data.</text>
</comment>
<evidence type="ECO:0000313" key="4">
    <source>
        <dbReference type="Proteomes" id="UP000608024"/>
    </source>
</evidence>
<feature type="compositionally biased region" description="Low complexity" evidence="1">
    <location>
        <begin position="10"/>
        <end position="27"/>
    </location>
</feature>
<protein>
    <submittedName>
        <fullName evidence="3">Uncharacterized protein</fullName>
    </submittedName>
</protein>
<reference evidence="3" key="2">
    <citation type="submission" date="2020-09" db="EMBL/GenBank/DDBJ databases">
        <authorList>
            <person name="Sun Q."/>
            <person name="Ohkuma M."/>
        </authorList>
    </citation>
    <scope>NUCLEOTIDE SEQUENCE</scope>
    <source>
        <strain evidence="3">JCM 4784</strain>
    </source>
</reference>
<keyword evidence="4" id="KW-1185">Reference proteome</keyword>
<accession>A0A919DYL9</accession>
<evidence type="ECO:0000256" key="1">
    <source>
        <dbReference type="SAM" id="MobiDB-lite"/>
    </source>
</evidence>
<reference evidence="3" key="1">
    <citation type="journal article" date="2014" name="Int. J. Syst. Evol. Microbiol.">
        <title>Complete genome sequence of Corynebacterium casei LMG S-19264T (=DSM 44701T), isolated from a smear-ripened cheese.</title>
        <authorList>
            <consortium name="US DOE Joint Genome Institute (JGI-PGF)"/>
            <person name="Walter F."/>
            <person name="Albersmeier A."/>
            <person name="Kalinowski J."/>
            <person name="Ruckert C."/>
        </authorList>
    </citation>
    <scope>NUCLEOTIDE SEQUENCE</scope>
    <source>
        <strain evidence="3">JCM 4784</strain>
    </source>
</reference>
<gene>
    <name evidence="3" type="ORF">GCM10018785_69770</name>
</gene>
<evidence type="ECO:0000313" key="3">
    <source>
        <dbReference type="EMBL" id="GHE94166.1"/>
    </source>
</evidence>